<evidence type="ECO:0000313" key="2">
    <source>
        <dbReference type="EMBL" id="SPJ82877.1"/>
    </source>
</evidence>
<accession>A0AAE8MFN0</accession>
<evidence type="ECO:0000313" key="3">
    <source>
        <dbReference type="Proteomes" id="UP001187734"/>
    </source>
</evidence>
<comment type="caution">
    <text evidence="2">The sequence shown here is derived from an EMBL/GenBank/DDBJ whole genome shotgun (WGS) entry which is preliminary data.</text>
</comment>
<dbReference type="EMBL" id="ONZP01000378">
    <property type="protein sequence ID" value="SPJ82877.1"/>
    <property type="molecule type" value="Genomic_DNA"/>
</dbReference>
<dbReference type="AlphaFoldDB" id="A0AAE8MFN0"/>
<feature type="compositionally biased region" description="Low complexity" evidence="1">
    <location>
        <begin position="196"/>
        <end position="207"/>
    </location>
</feature>
<organism evidence="2 3">
    <name type="scientific">Fusarium torulosum</name>
    <dbReference type="NCBI Taxonomy" id="33205"/>
    <lineage>
        <taxon>Eukaryota</taxon>
        <taxon>Fungi</taxon>
        <taxon>Dikarya</taxon>
        <taxon>Ascomycota</taxon>
        <taxon>Pezizomycotina</taxon>
        <taxon>Sordariomycetes</taxon>
        <taxon>Hypocreomycetidae</taxon>
        <taxon>Hypocreales</taxon>
        <taxon>Nectriaceae</taxon>
        <taxon>Fusarium</taxon>
    </lineage>
</organism>
<keyword evidence="3" id="KW-1185">Reference proteome</keyword>
<name>A0AAE8MFN0_9HYPO</name>
<reference evidence="2" key="1">
    <citation type="submission" date="2018-03" db="EMBL/GenBank/DDBJ databases">
        <authorList>
            <person name="Guldener U."/>
        </authorList>
    </citation>
    <scope>NUCLEOTIDE SEQUENCE</scope>
</reference>
<evidence type="ECO:0000256" key="1">
    <source>
        <dbReference type="SAM" id="MobiDB-lite"/>
    </source>
</evidence>
<gene>
    <name evidence="2" type="ORF">FTOL_10078</name>
</gene>
<feature type="region of interest" description="Disordered" evidence="1">
    <location>
        <begin position="179"/>
        <end position="227"/>
    </location>
</feature>
<sequence length="227" mass="25186">MRKVSNDLERLLREQFGDAAAEKHISDEHVAVYNKYKAGATFLPQEVEALRELSKAYPFINIDFTLIKPESGNDLHDEDEGESSKEINSFSHVSDIPGFNNARGISSPSSNDISVNTASIRFSNAPTTRLADMPYSPVVSPSLPPANLFYPHPQPQFQPRTPHNTILSDDWYTRYTEQTTGRDTEIPMNNEPKEQAANTTTTVNTGANKRKAGNDEGSVSNKKARTS</sequence>
<dbReference type="Proteomes" id="UP001187734">
    <property type="component" value="Unassembled WGS sequence"/>
</dbReference>
<proteinExistence type="predicted"/>
<protein>
    <submittedName>
        <fullName evidence="2">Uncharacterized protein</fullName>
    </submittedName>
</protein>